<feature type="domain" description="Aspartyl/asparaginy/proline hydroxylase" evidence="1">
    <location>
        <begin position="76"/>
        <end position="179"/>
    </location>
</feature>
<dbReference type="InterPro" id="IPR027443">
    <property type="entry name" value="IPNS-like_sf"/>
</dbReference>
<dbReference type="RefSeq" id="WP_261293481.1">
    <property type="nucleotide sequence ID" value="NZ_JANQBK010000003.1"/>
</dbReference>
<name>A0ABV7SS41_9SPHN</name>
<proteinExistence type="predicted"/>
<organism evidence="2 3">
    <name type="scientific">Sphingomonas hylomeconis</name>
    <dbReference type="NCBI Taxonomy" id="1395958"/>
    <lineage>
        <taxon>Bacteria</taxon>
        <taxon>Pseudomonadati</taxon>
        <taxon>Pseudomonadota</taxon>
        <taxon>Alphaproteobacteria</taxon>
        <taxon>Sphingomonadales</taxon>
        <taxon>Sphingomonadaceae</taxon>
        <taxon>Sphingomonas</taxon>
    </lineage>
</organism>
<sequence>MQQRALPDRVKLPFAFDPASLVRDLQTLQGGDWTPHFVPQNFAGDWSVIPLRACAGETHPIRLIYSDPAATAWVDTPQLARAPYLRQVLAAFRCPLRTARLMRLTPGSVIHAHRDDDLQAESGVARIHVPVTTNPDVTFLLNDRRVEMAPGEAWYLRLADSHAVRNDGASDRVHLVLDATVNDWLAGMLRA</sequence>
<evidence type="ECO:0000313" key="3">
    <source>
        <dbReference type="Proteomes" id="UP001595713"/>
    </source>
</evidence>
<comment type="caution">
    <text evidence="2">The sequence shown here is derived from an EMBL/GenBank/DDBJ whole genome shotgun (WGS) entry which is preliminary data.</text>
</comment>
<dbReference type="InterPro" id="IPR007803">
    <property type="entry name" value="Asp/Arg/Pro-Hydrxlase"/>
</dbReference>
<dbReference type="Pfam" id="PF05118">
    <property type="entry name" value="Asp_Arg_Hydrox"/>
    <property type="match status" value="1"/>
</dbReference>
<dbReference type="Gene3D" id="2.60.120.330">
    <property type="entry name" value="B-lactam Antibiotic, Isopenicillin N Synthase, Chain"/>
    <property type="match status" value="1"/>
</dbReference>
<dbReference type="EMBL" id="JBHRXP010000002">
    <property type="protein sequence ID" value="MFC3579620.1"/>
    <property type="molecule type" value="Genomic_DNA"/>
</dbReference>
<protein>
    <submittedName>
        <fullName evidence="2">Aspartyl/asparaginyl beta-hydroxylase domain-containing protein</fullName>
    </submittedName>
</protein>
<evidence type="ECO:0000259" key="1">
    <source>
        <dbReference type="Pfam" id="PF05118"/>
    </source>
</evidence>
<dbReference type="SUPFAM" id="SSF51197">
    <property type="entry name" value="Clavaminate synthase-like"/>
    <property type="match status" value="1"/>
</dbReference>
<gene>
    <name evidence="2" type="ORF">ACFONA_05530</name>
</gene>
<accession>A0ABV7SS41</accession>
<keyword evidence="3" id="KW-1185">Reference proteome</keyword>
<reference evidence="3" key="1">
    <citation type="journal article" date="2019" name="Int. J. Syst. Evol. Microbiol.">
        <title>The Global Catalogue of Microorganisms (GCM) 10K type strain sequencing project: providing services to taxonomists for standard genome sequencing and annotation.</title>
        <authorList>
            <consortium name="The Broad Institute Genomics Platform"/>
            <consortium name="The Broad Institute Genome Sequencing Center for Infectious Disease"/>
            <person name="Wu L."/>
            <person name="Ma J."/>
        </authorList>
    </citation>
    <scope>NUCLEOTIDE SEQUENCE [LARGE SCALE GENOMIC DNA]</scope>
    <source>
        <strain evidence="3">KCTC 42739</strain>
    </source>
</reference>
<dbReference type="Proteomes" id="UP001595713">
    <property type="component" value="Unassembled WGS sequence"/>
</dbReference>
<evidence type="ECO:0000313" key="2">
    <source>
        <dbReference type="EMBL" id="MFC3579620.1"/>
    </source>
</evidence>